<reference evidence="3" key="1">
    <citation type="submission" date="2018-05" db="EMBL/GenBank/DDBJ databases">
        <authorList>
            <person name="Lanie J.A."/>
            <person name="Ng W.-L."/>
            <person name="Kazmierczak K.M."/>
            <person name="Andrzejewski T.M."/>
            <person name="Davidsen T.M."/>
            <person name="Wayne K.J."/>
            <person name="Tettelin H."/>
            <person name="Glass J.I."/>
            <person name="Rusch D."/>
            <person name="Podicherti R."/>
            <person name="Tsui H.-C.T."/>
            <person name="Winkler M.E."/>
        </authorList>
    </citation>
    <scope>NUCLEOTIDE SEQUENCE</scope>
</reference>
<protein>
    <recommendedName>
        <fullName evidence="2">Initiation factor 2 associated domain-containing protein</fullName>
    </recommendedName>
</protein>
<name>A0A382X857_9ZZZZ</name>
<feature type="region of interest" description="Disordered" evidence="1">
    <location>
        <begin position="186"/>
        <end position="205"/>
    </location>
</feature>
<gene>
    <name evidence="3" type="ORF">METZ01_LOCUS420211</name>
</gene>
<proteinExistence type="predicted"/>
<sequence>MMDKKEPATKNKLSLSHPGKLELKKTIEGGQVRQKFSHGRSKVVTVEVRKKRVFAQGTSGSMKEVKNAPTLNIEEKLKETVDKEDREAVTPNLETGPTLTEQERATRASALEEARGQEERRMLEVEKGRAKEERLTQKTGLEEAERKAERDPDEKAQARRNAEEEEKRVREERGKAAAEAGVAKLRAHDIDEAAIDTEEVNKENR</sequence>
<accession>A0A382X857</accession>
<evidence type="ECO:0000256" key="1">
    <source>
        <dbReference type="SAM" id="MobiDB-lite"/>
    </source>
</evidence>
<organism evidence="3">
    <name type="scientific">marine metagenome</name>
    <dbReference type="NCBI Taxonomy" id="408172"/>
    <lineage>
        <taxon>unclassified sequences</taxon>
        <taxon>metagenomes</taxon>
        <taxon>ecological metagenomes</taxon>
    </lineage>
</organism>
<feature type="non-terminal residue" evidence="3">
    <location>
        <position position="205"/>
    </location>
</feature>
<dbReference type="InterPro" id="IPR013575">
    <property type="entry name" value="IF2_assoc_dom_bac"/>
</dbReference>
<dbReference type="AlphaFoldDB" id="A0A382X857"/>
<evidence type="ECO:0000313" key="3">
    <source>
        <dbReference type="EMBL" id="SVD67357.1"/>
    </source>
</evidence>
<feature type="region of interest" description="Disordered" evidence="1">
    <location>
        <begin position="80"/>
        <end position="181"/>
    </location>
</feature>
<dbReference type="EMBL" id="UINC01165772">
    <property type="protein sequence ID" value="SVD67357.1"/>
    <property type="molecule type" value="Genomic_DNA"/>
</dbReference>
<dbReference type="Pfam" id="PF08364">
    <property type="entry name" value="IF2_assoc"/>
    <property type="match status" value="1"/>
</dbReference>
<feature type="domain" description="Initiation factor 2 associated" evidence="2">
    <location>
        <begin position="18"/>
        <end position="55"/>
    </location>
</feature>
<feature type="compositionally biased region" description="Basic and acidic residues" evidence="1">
    <location>
        <begin position="101"/>
        <end position="176"/>
    </location>
</feature>
<evidence type="ECO:0000259" key="2">
    <source>
        <dbReference type="Pfam" id="PF08364"/>
    </source>
</evidence>